<feature type="compositionally biased region" description="Low complexity" evidence="1">
    <location>
        <begin position="33"/>
        <end position="43"/>
    </location>
</feature>
<feature type="compositionally biased region" description="Basic and acidic residues" evidence="1">
    <location>
        <begin position="351"/>
        <end position="364"/>
    </location>
</feature>
<feature type="region of interest" description="Disordered" evidence="1">
    <location>
        <begin position="351"/>
        <end position="463"/>
    </location>
</feature>
<proteinExistence type="predicted"/>
<feature type="compositionally biased region" description="Basic and acidic residues" evidence="1">
    <location>
        <begin position="414"/>
        <end position="428"/>
    </location>
</feature>
<feature type="compositionally biased region" description="Polar residues" evidence="1">
    <location>
        <begin position="99"/>
        <end position="119"/>
    </location>
</feature>
<evidence type="ECO:0000313" key="2">
    <source>
        <dbReference type="EMBL" id="KAJ4394078.1"/>
    </source>
</evidence>
<gene>
    <name evidence="2" type="ORF">N0V93_003295</name>
</gene>
<keyword evidence="3" id="KW-1185">Reference proteome</keyword>
<dbReference type="PANTHER" id="PTHR40642">
    <property type="entry name" value="YALI0F31295P"/>
    <property type="match status" value="1"/>
</dbReference>
<reference evidence="2" key="1">
    <citation type="submission" date="2022-10" db="EMBL/GenBank/DDBJ databases">
        <title>Tapping the CABI collections for fungal endophytes: first genome assemblies for Collariella, Neodidymelliopsis, Ascochyta clinopodiicola, Didymella pomorum, Didymosphaeria variabile, Neocosmospora piperis and Neocucurbitaria cava.</title>
        <authorList>
            <person name="Hill R."/>
        </authorList>
    </citation>
    <scope>NUCLEOTIDE SEQUENCE</scope>
    <source>
        <strain evidence="2">IMI 355082</strain>
    </source>
</reference>
<protein>
    <submittedName>
        <fullName evidence="2">Uncharacterized protein</fullName>
    </submittedName>
</protein>
<dbReference type="AlphaFoldDB" id="A0A9W9CZW5"/>
<dbReference type="InterPro" id="IPR024526">
    <property type="entry name" value="DUF3807"/>
</dbReference>
<accession>A0A9W9CZW5</accession>
<evidence type="ECO:0000256" key="1">
    <source>
        <dbReference type="SAM" id="MobiDB-lite"/>
    </source>
</evidence>
<feature type="compositionally biased region" description="Basic residues" evidence="1">
    <location>
        <begin position="398"/>
        <end position="408"/>
    </location>
</feature>
<evidence type="ECO:0000313" key="3">
    <source>
        <dbReference type="Proteomes" id="UP001140453"/>
    </source>
</evidence>
<sequence length="463" mass="51963">MDKSQSRSTTPPLPPPESSEALHQQPPEPLEPSEPSQPSEPSEPSQPTPPSAQQEIHEDPVVPMEFDDYETQAVRTETAPQSRLPRPAHSKTPEPNRIIQISHQTNGHTQQSAHTNGNSHAVAVSHAPHLAPERSATPGSPIGHLTSFDWEDLESRFQKALAEANETEQSLMDEFERLIKYFKVWASTASAHDNERAAKRLQTRTHFVKLKETDLASKKQHCHARGISQEPASAVDHAEESEAAYTMSQLNGLSAKATVVPNVTETDLSSFHEAHFGKAAIAKFSEDFLDFHTTQRNDDEQHEGYGEEQYYDEEDYEEAEEDDGLGYYADGAKRTLTDEQIAMFRHSEMHALQRAREKAQDKNLRTSHSPSPVPMDFIKAEEGELTDDAPRPMPVAKSQKKTKKKKRGSGNGNKRWEPDPERRKRTWDVVETGLDGLDYGETEQSASPATPVPQRRRITYDEV</sequence>
<comment type="caution">
    <text evidence="2">The sequence shown here is derived from an EMBL/GenBank/DDBJ whole genome shotgun (WGS) entry which is preliminary data.</text>
</comment>
<feature type="compositionally biased region" description="Low complexity" evidence="1">
    <location>
        <begin position="1"/>
        <end position="10"/>
    </location>
</feature>
<dbReference type="EMBL" id="JAPEVB010000002">
    <property type="protein sequence ID" value="KAJ4394078.1"/>
    <property type="molecule type" value="Genomic_DNA"/>
</dbReference>
<dbReference type="OrthoDB" id="5335351at2759"/>
<dbReference type="Pfam" id="PF12720">
    <property type="entry name" value="DUF3807"/>
    <property type="match status" value="1"/>
</dbReference>
<organism evidence="2 3">
    <name type="scientific">Gnomoniopsis smithogilvyi</name>
    <dbReference type="NCBI Taxonomy" id="1191159"/>
    <lineage>
        <taxon>Eukaryota</taxon>
        <taxon>Fungi</taxon>
        <taxon>Dikarya</taxon>
        <taxon>Ascomycota</taxon>
        <taxon>Pezizomycotina</taxon>
        <taxon>Sordariomycetes</taxon>
        <taxon>Sordariomycetidae</taxon>
        <taxon>Diaporthales</taxon>
        <taxon>Gnomoniaceae</taxon>
        <taxon>Gnomoniopsis</taxon>
    </lineage>
</organism>
<name>A0A9W9CZW5_9PEZI</name>
<feature type="region of interest" description="Disordered" evidence="1">
    <location>
        <begin position="1"/>
        <end position="126"/>
    </location>
</feature>
<dbReference type="PANTHER" id="PTHR40642:SF1">
    <property type="entry name" value="YALI0F31295P"/>
    <property type="match status" value="1"/>
</dbReference>
<dbReference type="Proteomes" id="UP001140453">
    <property type="component" value="Unassembled WGS sequence"/>
</dbReference>